<reference evidence="1 2" key="1">
    <citation type="submission" date="2020-10" db="EMBL/GenBank/DDBJ databases">
        <title>Connecting structure to function with the recovery of over 1000 high-quality activated sludge metagenome-assembled genomes encoding full-length rRNA genes using long-read sequencing.</title>
        <authorList>
            <person name="Singleton C.M."/>
            <person name="Petriglieri F."/>
            <person name="Kristensen J.M."/>
            <person name="Kirkegaard R.H."/>
            <person name="Michaelsen T.Y."/>
            <person name="Andersen M.H."/>
            <person name="Karst S.M."/>
            <person name="Dueholm M.S."/>
            <person name="Nielsen P.H."/>
            <person name="Albertsen M."/>
        </authorList>
    </citation>
    <scope>NUCLEOTIDE SEQUENCE [LARGE SCALE GENOMIC DNA]</scope>
    <source>
        <strain evidence="1">Lyne_18-Q3-R50-59_MAXAC.006</strain>
    </source>
</reference>
<sequence length="80" mass="9274">MREPTILPSARRHRVSDDDILHAFRYPWRIIHFDDMSMIIGPDRAGRLLEIGVAHEQVGDADVIFHAMKAQAKFLKERHA</sequence>
<comment type="caution">
    <text evidence="1">The sequence shown here is derived from an EMBL/GenBank/DDBJ whole genome shotgun (WGS) entry which is preliminary data.</text>
</comment>
<dbReference type="EMBL" id="JADJZA010000007">
    <property type="protein sequence ID" value="MBK9297970.1"/>
    <property type="molecule type" value="Genomic_DNA"/>
</dbReference>
<gene>
    <name evidence="1" type="ORF">IPN02_14275</name>
</gene>
<dbReference type="AlphaFoldDB" id="A0A936NDH9"/>
<proteinExistence type="predicted"/>
<dbReference type="Proteomes" id="UP000727993">
    <property type="component" value="Unassembled WGS sequence"/>
</dbReference>
<evidence type="ECO:0000313" key="2">
    <source>
        <dbReference type="Proteomes" id="UP000727993"/>
    </source>
</evidence>
<accession>A0A936NDH9</accession>
<name>A0A936NDH9_9ACTN</name>
<protein>
    <submittedName>
        <fullName evidence="1">Uncharacterized protein</fullName>
    </submittedName>
</protein>
<organism evidence="1 2">
    <name type="scientific">Candidatus Neomicrothrix subdominans</name>
    <dbReference type="NCBI Taxonomy" id="2954438"/>
    <lineage>
        <taxon>Bacteria</taxon>
        <taxon>Bacillati</taxon>
        <taxon>Actinomycetota</taxon>
        <taxon>Acidimicrobiia</taxon>
        <taxon>Acidimicrobiales</taxon>
        <taxon>Microthrixaceae</taxon>
        <taxon>Candidatus Neomicrothrix</taxon>
    </lineage>
</organism>
<evidence type="ECO:0000313" key="1">
    <source>
        <dbReference type="EMBL" id="MBK9297970.1"/>
    </source>
</evidence>